<keyword evidence="9" id="KW-0325">Glycoprotein</keyword>
<accession>A0A2D3UWY9</accession>
<evidence type="ECO:0000256" key="3">
    <source>
        <dbReference type="ARBA" id="ARBA00005316"/>
    </source>
</evidence>
<dbReference type="UniPathway" id="UPA00196"/>
<evidence type="ECO:0000256" key="10">
    <source>
        <dbReference type="SAM" id="MobiDB-lite"/>
    </source>
</evidence>
<keyword evidence="4" id="KW-0337">GPI-anchor biosynthesis</keyword>
<evidence type="ECO:0000256" key="2">
    <source>
        <dbReference type="ARBA" id="ARBA00004687"/>
    </source>
</evidence>
<dbReference type="RefSeq" id="XP_023622522.1">
    <property type="nucleotide sequence ID" value="XM_023766754.1"/>
</dbReference>
<keyword evidence="8 11" id="KW-0472">Membrane</keyword>
<evidence type="ECO:0000256" key="11">
    <source>
        <dbReference type="SAM" id="Phobius"/>
    </source>
</evidence>
<comment type="similarity">
    <text evidence="3">Belongs to the PIGS family.</text>
</comment>
<comment type="pathway">
    <text evidence="2">Glycolipid biosynthesis; glycosylphosphatidylinositol-anchor biosynthesis.</text>
</comment>
<dbReference type="GO" id="GO:0042765">
    <property type="term" value="C:GPI-anchor transamidase complex"/>
    <property type="evidence" value="ECO:0007669"/>
    <property type="project" value="InterPro"/>
</dbReference>
<evidence type="ECO:0000256" key="8">
    <source>
        <dbReference type="ARBA" id="ARBA00023136"/>
    </source>
</evidence>
<dbReference type="PANTHER" id="PTHR21072:SF13">
    <property type="entry name" value="GPI TRANSAMIDASE COMPONENT PIG-S"/>
    <property type="match status" value="1"/>
</dbReference>
<dbReference type="OrthoDB" id="28748at2759"/>
<keyword evidence="5 11" id="KW-0812">Transmembrane</keyword>
<keyword evidence="13" id="KW-1185">Reference proteome</keyword>
<evidence type="ECO:0000256" key="6">
    <source>
        <dbReference type="ARBA" id="ARBA00022824"/>
    </source>
</evidence>
<name>A0A2D3UWY9_9PEZI</name>
<organism evidence="12 13">
    <name type="scientific">Ramularia collo-cygni</name>
    <dbReference type="NCBI Taxonomy" id="112498"/>
    <lineage>
        <taxon>Eukaryota</taxon>
        <taxon>Fungi</taxon>
        <taxon>Dikarya</taxon>
        <taxon>Ascomycota</taxon>
        <taxon>Pezizomycotina</taxon>
        <taxon>Dothideomycetes</taxon>
        <taxon>Dothideomycetidae</taxon>
        <taxon>Mycosphaerellales</taxon>
        <taxon>Mycosphaerellaceae</taxon>
        <taxon>Ramularia</taxon>
    </lineage>
</organism>
<dbReference type="InterPro" id="IPR019540">
    <property type="entry name" value="PtdIno-glycan_biosynth_class_S"/>
</dbReference>
<feature type="region of interest" description="Disordered" evidence="10">
    <location>
        <begin position="1"/>
        <end position="21"/>
    </location>
</feature>
<dbReference type="GO" id="GO:0006506">
    <property type="term" value="P:GPI anchor biosynthetic process"/>
    <property type="evidence" value="ECO:0007669"/>
    <property type="project" value="UniProtKB-UniPathway"/>
</dbReference>
<dbReference type="PANTHER" id="PTHR21072">
    <property type="entry name" value="GPI TRANSAMIDASE COMPONENT PIG-S"/>
    <property type="match status" value="1"/>
</dbReference>
<keyword evidence="7 11" id="KW-1133">Transmembrane helix</keyword>
<feature type="transmembrane region" description="Helical" evidence="11">
    <location>
        <begin position="31"/>
        <end position="50"/>
    </location>
</feature>
<comment type="subcellular location">
    <subcellularLocation>
        <location evidence="1">Endoplasmic reticulum membrane</location>
        <topology evidence="1">Multi-pass membrane protein</topology>
    </subcellularLocation>
</comment>
<dbReference type="AlphaFoldDB" id="A0A2D3UWY9"/>
<protein>
    <submittedName>
        <fullName evidence="12">Related to GPI transamidase complex, GPI17/PIG-S component, involved in glycosylphosphatidylinositol anchor biosynthesis</fullName>
    </submittedName>
</protein>
<dbReference type="Proteomes" id="UP000225277">
    <property type="component" value="Unassembled WGS sequence"/>
</dbReference>
<dbReference type="STRING" id="112498.A0A2D3UWY9"/>
<keyword evidence="6" id="KW-0256">Endoplasmic reticulum</keyword>
<reference evidence="12 13" key="1">
    <citation type="submission" date="2016-03" db="EMBL/GenBank/DDBJ databases">
        <authorList>
            <person name="Ploux O."/>
        </authorList>
    </citation>
    <scope>NUCLEOTIDE SEQUENCE [LARGE SCALE GENOMIC DNA]</scope>
    <source>
        <strain evidence="12 13">URUG2</strain>
    </source>
</reference>
<evidence type="ECO:0000313" key="12">
    <source>
        <dbReference type="EMBL" id="CZT15626.1"/>
    </source>
</evidence>
<proteinExistence type="inferred from homology"/>
<dbReference type="GO" id="GO:0016255">
    <property type="term" value="P:attachment of GPI anchor to protein"/>
    <property type="evidence" value="ECO:0007669"/>
    <property type="project" value="InterPro"/>
</dbReference>
<evidence type="ECO:0000256" key="5">
    <source>
        <dbReference type="ARBA" id="ARBA00022692"/>
    </source>
</evidence>
<evidence type="ECO:0000256" key="1">
    <source>
        <dbReference type="ARBA" id="ARBA00004477"/>
    </source>
</evidence>
<dbReference type="Pfam" id="PF10510">
    <property type="entry name" value="PIG-S"/>
    <property type="match status" value="1"/>
</dbReference>
<feature type="compositionally biased region" description="Polar residues" evidence="10">
    <location>
        <begin position="1"/>
        <end position="12"/>
    </location>
</feature>
<dbReference type="GeneID" id="35596717"/>
<evidence type="ECO:0000256" key="9">
    <source>
        <dbReference type="ARBA" id="ARBA00023180"/>
    </source>
</evidence>
<evidence type="ECO:0000313" key="13">
    <source>
        <dbReference type="Proteomes" id="UP000225277"/>
    </source>
</evidence>
<gene>
    <name evidence="12" type="ORF">RCC_01469</name>
</gene>
<evidence type="ECO:0000256" key="4">
    <source>
        <dbReference type="ARBA" id="ARBA00022502"/>
    </source>
</evidence>
<dbReference type="EMBL" id="FJUY01000001">
    <property type="protein sequence ID" value="CZT15626.1"/>
    <property type="molecule type" value="Genomic_DNA"/>
</dbReference>
<evidence type="ECO:0000256" key="7">
    <source>
        <dbReference type="ARBA" id="ARBA00022989"/>
    </source>
</evidence>
<sequence length="528" mass="57818">MESGSSSAIKTSPESKEAPPERPAAVWTRRVIIAAFWAVALFLGLPHWTWTTSLHRSTLPLEAMSSWAEGQACQLQYPLHISLQSTDLPRDQLEDLTRQTESVLNNWQTLPLHRYILSAGGANVSDSALVVQLETSDIQDSKATLRPWGSILDVQHGLRTPEETKSAALFIATEMIKLFEDERASLFRLLKDSAFSQGIESNPLSPERIASLDGRTTRAFKYASSYHLTFSLFTPAASPSAWEIDEALERYISPLLAPLSSISSFTIDTQVQLYAAFSPSIAGPVFKAEQNKWTLHYGDLTGFVNAAEWPLSPGIGSGPTINFVLYVPSPDQRPLVIEENEGTSWIIPQWGGVQILNPMGDSTSGLTEEDLRPVMHTFADQLAALLGVPPTPASLSLRIASLFRERATTLVLSASSTLGALSRLSLKLTSIAIPDSVAKSVDETLHRLEKACGALQEGKFQSALEHARVAEAEVEKAFFEPSMVGQVYFPEEHKVAVYVPLLGPMAVPLIMSALKELKKLREKKQKGA</sequence>